<feature type="compositionally biased region" description="Polar residues" evidence="2">
    <location>
        <begin position="404"/>
        <end position="414"/>
    </location>
</feature>
<dbReference type="Proteomes" id="UP000515135">
    <property type="component" value="Unplaced"/>
</dbReference>
<dbReference type="SUPFAM" id="SSF48452">
    <property type="entry name" value="TPR-like"/>
    <property type="match status" value="5"/>
</dbReference>
<evidence type="ECO:0000313" key="3">
    <source>
        <dbReference type="Proteomes" id="UP000515135"/>
    </source>
</evidence>
<sequence>MAENPAILLLHDVYNTIKRGASCIYRQLVDILREHVPGIPVSYTALEATEDDKNDAKSRNVELLLPKLESGDPRTEPTLDWLTFDHSVKFPHLPQNIRSIVGHADVTSRATVRIKKERYPDTRVILFTSDIPEDTEYYKGDEKAMGIGKKEDSILEDAQEADVVFSLGNKVFDHFENQFRAIPASKRPQHVKFVPRPSKIFEDAEAEYKDTETMVVLSIGRVKGVEKLKGYDLAVESLSLVADKVKVKWRAMGVDKDDTETCKAIRTHCKSANLQITFLPYGTQKDICKEMMQAHLVLMPSRAEPFGLVGLEAIAAGVPVLVSSNSGLADFIHEHVDELHHSVVDMNENEEGATVKRWAESIERVLKHNKTEFETAARCKRKLLSTKYWSESHQQFIKACTDAGQTMDTPQRGSSKNEEAPEDPDDKIDESTASAEITETGMDMEEAQDQEGTVLYEITPQPPGGPPLLPVVVEILEQVLPSVETPEDMLNYASALETLSTITVDTDLPIATTMLKQIKSRTSSITDLLTVVKAVKKLERFKGIKVSCVKTGSLVFYLQCTDVGGLGELWFMYQSGELDNLLHSSLISEETLQQLHAESVSVKSTINIETFRKALVYILDSSPVRGQLMPRLSQEYPLYQPHTLTTSRVLDVLHLDQKKLPQIPQPSQKEDGEDDLLDKLGNLQIAARTSEETPEDTEVQEIKHAGSSAIPGQKTADDQHKTIGGMEVPQMMSELVSLDIIELERLMEPHRKRTSSIGSDSSGYVTGTPGSGLSRPDSPTGEGDVQGTLETLLAELNTPAVQRDKVQQFDLYCLIGDLYWIKLHNLQSALQYYQNMLECSQELSEETKQAKAYSRLGITCDMLGLQAEAFTNHKKALAIYREDAGNEADICVAYKNLASSLVLSGQVSDAKTNYESALAVAMETGNKTEQLEIYVLLGDLHMVLLHEPQESHKYYTEMLALARDLGRKDREMDAYNRLGVVSGVMKEYEAALEWHQKSLEMSQEVGNKKEQINGHRNMGGLYTLLGNLDEATSHFNTALQLAQQTGDQHGEMMVYFCMGEMHREQLHSPRTAIQYYDQALALARQLKDKHRERAAYNRLGEVQCEMGEYRSALKSFHKSLEISREDGNRKEQIESHTQLGNVYRLLGNLDQVTSHFNTALQMAQQTGDQRGQIDVYIQIGNMYIGQLPSPRKATQYFEQALTLAKQLKDRYWEGLTYERLGLVHCTMVEYEASLEYFQKYLKIKQEGGEKKEQIVTHNKMGGVYCLLGNLEQATSHLNTALQIAHQTGDQHVIEQIHVYLDIGEMHREQLHSPRTAIQYYKQALVLARQLEDRHKEGLTNERLGMAHFEIGEHEAGLECFQEALKIQEDGDKGAQRTTQSTMGDSSRVRYLQSNATSQLQQMKICFKTAEMVREQVQSPRKSIQYYGLYLALARQLEDRHEEGLAYDRLGRVHFELKEYDKALAMYQKHLKMRQEDGDKKAQVTAHKNIAKSYKKLGKKDLAKSQYQSAMTIAMETGDKQQQDDIRKKIAKL</sequence>
<feature type="region of interest" description="Disordered" evidence="2">
    <location>
        <begin position="404"/>
        <end position="430"/>
    </location>
</feature>
<organism evidence="3 4">
    <name type="scientific">Branchiostoma belcheri</name>
    <name type="common">Amphioxus</name>
    <dbReference type="NCBI Taxonomy" id="7741"/>
    <lineage>
        <taxon>Eukaryota</taxon>
        <taxon>Metazoa</taxon>
        <taxon>Chordata</taxon>
        <taxon>Cephalochordata</taxon>
        <taxon>Leptocardii</taxon>
        <taxon>Amphioxiformes</taxon>
        <taxon>Branchiostomatidae</taxon>
        <taxon>Branchiostoma</taxon>
    </lineage>
</organism>
<dbReference type="OrthoDB" id="10038979at2759"/>
<feature type="repeat" description="TPR" evidence="1">
    <location>
        <begin position="1133"/>
        <end position="1166"/>
    </location>
</feature>
<dbReference type="SMART" id="SM00028">
    <property type="entry name" value="TPR"/>
    <property type="match status" value="15"/>
</dbReference>
<keyword evidence="1" id="KW-0802">TPR repeat</keyword>
<dbReference type="Pfam" id="PF13181">
    <property type="entry name" value="TPR_8"/>
    <property type="match status" value="1"/>
</dbReference>
<dbReference type="Pfam" id="PF13424">
    <property type="entry name" value="TPR_12"/>
    <property type="match status" value="5"/>
</dbReference>
<feature type="region of interest" description="Disordered" evidence="2">
    <location>
        <begin position="688"/>
        <end position="720"/>
    </location>
</feature>
<dbReference type="Gene3D" id="3.40.50.2000">
    <property type="entry name" value="Glycogen Phosphorylase B"/>
    <property type="match status" value="1"/>
</dbReference>
<evidence type="ECO:0000256" key="1">
    <source>
        <dbReference type="PROSITE-ProRule" id="PRU00339"/>
    </source>
</evidence>
<dbReference type="GeneID" id="109467286"/>
<feature type="repeat" description="TPR" evidence="1">
    <location>
        <begin position="1012"/>
        <end position="1045"/>
    </location>
</feature>
<dbReference type="Gene3D" id="1.25.40.10">
    <property type="entry name" value="Tetratricopeptide repeat domain"/>
    <property type="match status" value="5"/>
</dbReference>
<dbReference type="PANTHER" id="PTHR10098:SF106">
    <property type="entry name" value="TETRATRICOPEPTIDE REPEAT PROTEIN 28-LIKE PROTEIN"/>
    <property type="match status" value="1"/>
</dbReference>
<dbReference type="InterPro" id="IPR019734">
    <property type="entry name" value="TPR_rpt"/>
</dbReference>
<feature type="repeat" description="TPR" evidence="1">
    <location>
        <begin position="1443"/>
        <end position="1476"/>
    </location>
</feature>
<dbReference type="RefSeq" id="XP_019620789.1">
    <property type="nucleotide sequence ID" value="XM_019765230.1"/>
</dbReference>
<dbReference type="KEGG" id="bbel:109467286"/>
<evidence type="ECO:0000313" key="4">
    <source>
        <dbReference type="RefSeq" id="XP_019620789.1"/>
    </source>
</evidence>
<dbReference type="PROSITE" id="PS50005">
    <property type="entry name" value="TPR"/>
    <property type="match status" value="7"/>
</dbReference>
<dbReference type="PANTHER" id="PTHR10098">
    <property type="entry name" value="RAPSYN-RELATED"/>
    <property type="match status" value="1"/>
</dbReference>
<protein>
    <submittedName>
        <fullName evidence="4">Uncharacterized protein LOC109467286</fullName>
    </submittedName>
</protein>
<accession>A0A6P4YFN2</accession>
<feature type="repeat" description="TPR" evidence="1">
    <location>
        <begin position="972"/>
        <end position="1005"/>
    </location>
</feature>
<feature type="repeat" description="TPR" evidence="1">
    <location>
        <begin position="1337"/>
        <end position="1370"/>
    </location>
</feature>
<dbReference type="Pfam" id="PF20706">
    <property type="entry name" value="GT4-conflict"/>
    <property type="match status" value="1"/>
</dbReference>
<dbReference type="InterPro" id="IPR011990">
    <property type="entry name" value="TPR-like_helical_dom_sf"/>
</dbReference>
<proteinExistence type="predicted"/>
<keyword evidence="3" id="KW-1185">Reference proteome</keyword>
<dbReference type="CDD" id="cd03801">
    <property type="entry name" value="GT4_PimA-like"/>
    <property type="match status" value="1"/>
</dbReference>
<dbReference type="SUPFAM" id="SSF53756">
    <property type="entry name" value="UDP-Glycosyltransferase/glycogen phosphorylase"/>
    <property type="match status" value="1"/>
</dbReference>
<evidence type="ECO:0000256" key="2">
    <source>
        <dbReference type="SAM" id="MobiDB-lite"/>
    </source>
</evidence>
<gene>
    <name evidence="4" type="primary">LOC109467286</name>
</gene>
<feature type="repeat" description="TPR" evidence="1">
    <location>
        <begin position="1093"/>
        <end position="1126"/>
    </location>
</feature>
<reference evidence="4" key="1">
    <citation type="submission" date="2025-08" db="UniProtKB">
        <authorList>
            <consortium name="RefSeq"/>
        </authorList>
    </citation>
    <scope>IDENTIFICATION</scope>
    <source>
        <tissue evidence="4">Gonad</tissue>
    </source>
</reference>
<feature type="compositionally biased region" description="Polar residues" evidence="2">
    <location>
        <begin position="755"/>
        <end position="765"/>
    </location>
</feature>
<feature type="region of interest" description="Disordered" evidence="2">
    <location>
        <begin position="751"/>
        <end position="785"/>
    </location>
</feature>
<feature type="repeat" description="TPR" evidence="1">
    <location>
        <begin position="1214"/>
        <end position="1247"/>
    </location>
</feature>
<name>A0A6P4YFN2_BRABE</name>